<dbReference type="PANTHER" id="PTHR28043:SF1">
    <property type="entry name" value="INCREASED RECOMBINATION CENTERS PROTEIN 6"/>
    <property type="match status" value="1"/>
</dbReference>
<keyword evidence="2" id="KW-1185">Reference proteome</keyword>
<proteinExistence type="predicted"/>
<dbReference type="OMA" id="EALMMRM"/>
<dbReference type="Pfam" id="PF10199">
    <property type="entry name" value="Adaptin_binding"/>
    <property type="match status" value="1"/>
</dbReference>
<gene>
    <name evidence="1" type="ORF">EV44_g2015</name>
</gene>
<reference evidence="1 2" key="1">
    <citation type="journal article" date="2014" name="BMC Genomics">
        <title>Adaptive genomic structural variation in the grape powdery mildew pathogen, Erysiphe necator.</title>
        <authorList>
            <person name="Jones L."/>
            <person name="Riaz S."/>
            <person name="Morales-Cruz A."/>
            <person name="Amrine K.C."/>
            <person name="McGuire B."/>
            <person name="Gubler W.D."/>
            <person name="Walker M.A."/>
            <person name="Cantu D."/>
        </authorList>
    </citation>
    <scope>NUCLEOTIDE SEQUENCE [LARGE SCALE GENOMIC DNA]</scope>
    <source>
        <strain evidence="2">c</strain>
    </source>
</reference>
<protein>
    <submittedName>
        <fullName evidence="1">Putative alpha and gamma adaptin binding protein p34</fullName>
    </submittedName>
</protein>
<sequence>MEISNPRRILAVGQTNSGLLDLVQGLTGSIPTPNNGLVAGTTHNWVVETNYYKTIIPIWLDEITSPSLWSTEFLAPEAREVLNSLGALIVCFKKPVEKADFKEVENLLKSVGQVVKQGSGLVWGGVCLAVAMPQTVIPHLEKSYEDWEDLCQEFGFEFIDFEMKGRNQYSELMGLDRLKEALQSNDWENNYELGDYDNDIEELDEFDVGDFSGFKIEAAQVGKEMQEMRIGICQNQGSTEMKSEASSNYEEEVEKLEAIVSKINLIRDSTADLPNAEKKRMVAKLVSEVLDKL</sequence>
<accession>A0A0B1P8X6</accession>
<dbReference type="HOGENOM" id="CLU_031716_1_0_1"/>
<dbReference type="EMBL" id="JNVN01001612">
    <property type="protein sequence ID" value="KHJ33124.1"/>
    <property type="molecule type" value="Genomic_DNA"/>
</dbReference>
<dbReference type="GO" id="GO:0016192">
    <property type="term" value="P:vesicle-mediated transport"/>
    <property type="evidence" value="ECO:0007669"/>
    <property type="project" value="InterPro"/>
</dbReference>
<dbReference type="AlphaFoldDB" id="A0A0B1P8X6"/>
<evidence type="ECO:0000313" key="1">
    <source>
        <dbReference type="EMBL" id="KHJ33124.1"/>
    </source>
</evidence>
<dbReference type="Proteomes" id="UP000030854">
    <property type="component" value="Unassembled WGS sequence"/>
</dbReference>
<dbReference type="PANTHER" id="PTHR28043">
    <property type="entry name" value="INCREASED RECOMBINATION CENTERS PROTEIN 6"/>
    <property type="match status" value="1"/>
</dbReference>
<name>A0A0B1P8X6_UNCNE</name>
<dbReference type="GO" id="GO:0030674">
    <property type="term" value="F:protein-macromolecule adaptor activity"/>
    <property type="evidence" value="ECO:0007669"/>
    <property type="project" value="TreeGrafter"/>
</dbReference>
<dbReference type="InterPro" id="IPR034627">
    <property type="entry name" value="Irc6"/>
</dbReference>
<dbReference type="Gene3D" id="3.40.50.11960">
    <property type="match status" value="1"/>
</dbReference>
<evidence type="ECO:0000313" key="2">
    <source>
        <dbReference type="Proteomes" id="UP000030854"/>
    </source>
</evidence>
<organism evidence="1 2">
    <name type="scientific">Uncinula necator</name>
    <name type="common">Grape powdery mildew</name>
    <dbReference type="NCBI Taxonomy" id="52586"/>
    <lineage>
        <taxon>Eukaryota</taxon>
        <taxon>Fungi</taxon>
        <taxon>Dikarya</taxon>
        <taxon>Ascomycota</taxon>
        <taxon>Pezizomycotina</taxon>
        <taxon>Leotiomycetes</taxon>
        <taxon>Erysiphales</taxon>
        <taxon>Erysiphaceae</taxon>
        <taxon>Erysiphe</taxon>
    </lineage>
</organism>
<comment type="caution">
    <text evidence="1">The sequence shown here is derived from an EMBL/GenBank/DDBJ whole genome shotgun (WGS) entry which is preliminary data.</text>
</comment>
<dbReference type="STRING" id="52586.A0A0B1P8X6"/>